<sequence length="503" mass="58050">MVKISIKKIIFVALSLIFLYIFSSFRETQILLSEVLESFYENPSAPAPSLSFIAADDAGETATPPPQNQPPPLEIPPEISFLRPPYILHPSVPASERTEVRETDAFSACMLVKDDNTILPEWLAYHYVSLPLRHLVVTVDPNSRTTPESVLRTWGMGSEYDPSGRDGEDERGKFPRMNIEMWTDADVFPDKTPLQRRKFADLSGLSMEEAKERHRIRQPKFMDLCMQHHKRAGRKWVILADSDEYVTFSPSDENDGESEWSNRVNWDNPLTDDAERNWWYRKFTYQISVRKTVLPPAMDGSTTVARHVLSEEAKHWYGNETGRGYPWIHDDSACLVLPRVFYSAAESPMETIASAVPPDLWENYPAENLNSIRFRFNAGRNQNKLNLLGKSIVDVSRVPMERLTGGPNIHKPIEGNDICTRAYARYDASTLRLNHYLGSWEQHQIREDVRRSKEHFDWKANVRDSEDDVIRPWLKVFYDQFGERGIEEYLLLPRRDGKQKADT</sequence>
<reference evidence="1" key="1">
    <citation type="submission" date="2021-01" db="EMBL/GenBank/DDBJ databases">
        <authorList>
            <person name="Corre E."/>
            <person name="Pelletier E."/>
            <person name="Niang G."/>
            <person name="Scheremetjew M."/>
            <person name="Finn R."/>
            <person name="Kale V."/>
            <person name="Holt S."/>
            <person name="Cochrane G."/>
            <person name="Meng A."/>
            <person name="Brown T."/>
            <person name="Cohen L."/>
        </authorList>
    </citation>
    <scope>NUCLEOTIDE SEQUENCE</scope>
    <source>
        <strain evidence="1">308</strain>
    </source>
</reference>
<accession>A0A7S1BBQ3</accession>
<name>A0A7S1BBQ3_9STRA</name>
<organism evidence="1">
    <name type="scientific">Corethron hystrix</name>
    <dbReference type="NCBI Taxonomy" id="216773"/>
    <lineage>
        <taxon>Eukaryota</taxon>
        <taxon>Sar</taxon>
        <taxon>Stramenopiles</taxon>
        <taxon>Ochrophyta</taxon>
        <taxon>Bacillariophyta</taxon>
        <taxon>Coscinodiscophyceae</taxon>
        <taxon>Corethrophycidae</taxon>
        <taxon>Corethrales</taxon>
        <taxon>Corethraceae</taxon>
        <taxon>Corethron</taxon>
    </lineage>
</organism>
<evidence type="ECO:0000313" key="1">
    <source>
        <dbReference type="EMBL" id="CAD8881393.1"/>
    </source>
</evidence>
<gene>
    <name evidence="1" type="ORF">CHYS00102_LOCUS8580</name>
</gene>
<proteinExistence type="predicted"/>
<dbReference type="EMBL" id="HBFR01011895">
    <property type="protein sequence ID" value="CAD8881393.1"/>
    <property type="molecule type" value="Transcribed_RNA"/>
</dbReference>
<dbReference type="AlphaFoldDB" id="A0A7S1BBQ3"/>
<protein>
    <submittedName>
        <fullName evidence="1">Uncharacterized protein</fullName>
    </submittedName>
</protein>